<dbReference type="Proteomes" id="UP001060085">
    <property type="component" value="Linkage Group LG02"/>
</dbReference>
<proteinExistence type="predicted"/>
<accession>A0ACC0BXI3</accession>
<gene>
    <name evidence="1" type="ORF">M9H77_08296</name>
</gene>
<reference evidence="2" key="1">
    <citation type="journal article" date="2023" name="Nat. Plants">
        <title>Single-cell RNA sequencing provides a high-resolution roadmap for understanding the multicellular compartmentation of specialized metabolism.</title>
        <authorList>
            <person name="Sun S."/>
            <person name="Shen X."/>
            <person name="Li Y."/>
            <person name="Li Y."/>
            <person name="Wang S."/>
            <person name="Li R."/>
            <person name="Zhang H."/>
            <person name="Shen G."/>
            <person name="Guo B."/>
            <person name="Wei J."/>
            <person name="Xu J."/>
            <person name="St-Pierre B."/>
            <person name="Chen S."/>
            <person name="Sun C."/>
        </authorList>
    </citation>
    <scope>NUCLEOTIDE SEQUENCE [LARGE SCALE GENOMIC DNA]</scope>
</reference>
<keyword evidence="2" id="KW-1185">Reference proteome</keyword>
<sequence>MNLYNLELNLYMITYYHLYDLVTGFLGSINWALFIARICQLYPNALPSITGKDERKQKTERTEIETYSITDMSSSPVTFRLQIQVAQYTHSFSENEIREKDWIFPYLETIRSRKWTPTAVGERAPRVRPSHYVPPVPVVLPVKKGRIPQ</sequence>
<name>A0ACC0BXI3_CATRO</name>
<comment type="caution">
    <text evidence="1">The sequence shown here is derived from an EMBL/GenBank/DDBJ whole genome shotgun (WGS) entry which is preliminary data.</text>
</comment>
<evidence type="ECO:0000313" key="1">
    <source>
        <dbReference type="EMBL" id="KAI5677346.1"/>
    </source>
</evidence>
<organism evidence="1 2">
    <name type="scientific">Catharanthus roseus</name>
    <name type="common">Madagascar periwinkle</name>
    <name type="synonym">Vinca rosea</name>
    <dbReference type="NCBI Taxonomy" id="4058"/>
    <lineage>
        <taxon>Eukaryota</taxon>
        <taxon>Viridiplantae</taxon>
        <taxon>Streptophyta</taxon>
        <taxon>Embryophyta</taxon>
        <taxon>Tracheophyta</taxon>
        <taxon>Spermatophyta</taxon>
        <taxon>Magnoliopsida</taxon>
        <taxon>eudicotyledons</taxon>
        <taxon>Gunneridae</taxon>
        <taxon>Pentapetalae</taxon>
        <taxon>asterids</taxon>
        <taxon>lamiids</taxon>
        <taxon>Gentianales</taxon>
        <taxon>Apocynaceae</taxon>
        <taxon>Rauvolfioideae</taxon>
        <taxon>Vinceae</taxon>
        <taxon>Catharanthinae</taxon>
        <taxon>Catharanthus</taxon>
    </lineage>
</organism>
<protein>
    <submittedName>
        <fullName evidence="1">Uncharacterized protein</fullName>
    </submittedName>
</protein>
<dbReference type="EMBL" id="CM044702">
    <property type="protein sequence ID" value="KAI5677346.1"/>
    <property type="molecule type" value="Genomic_DNA"/>
</dbReference>
<evidence type="ECO:0000313" key="2">
    <source>
        <dbReference type="Proteomes" id="UP001060085"/>
    </source>
</evidence>